<name>A0A1H3J119_9FIRM</name>
<evidence type="ECO:0000256" key="6">
    <source>
        <dbReference type="ARBA" id="ARBA00023002"/>
    </source>
</evidence>
<keyword evidence="5" id="KW-0285">Flavoprotein</keyword>
<dbReference type="Gene3D" id="3.30.70.20">
    <property type="match status" value="3"/>
</dbReference>
<keyword evidence="3" id="KW-0004">4Fe-4S</keyword>
<dbReference type="SUPFAM" id="SSF54862">
    <property type="entry name" value="4Fe-4S ferredoxins"/>
    <property type="match status" value="1"/>
</dbReference>
<dbReference type="Gene3D" id="3.50.50.60">
    <property type="entry name" value="FAD/NAD(P)-binding domain"/>
    <property type="match status" value="2"/>
</dbReference>
<dbReference type="InterPro" id="IPR017896">
    <property type="entry name" value="4Fe4S_Fe-S-bd"/>
</dbReference>
<feature type="domain" description="4Fe-4S ferredoxin-type" evidence="9">
    <location>
        <begin position="617"/>
        <end position="646"/>
    </location>
</feature>
<evidence type="ECO:0000256" key="5">
    <source>
        <dbReference type="ARBA" id="ARBA00022827"/>
    </source>
</evidence>
<dbReference type="SUPFAM" id="SSF51905">
    <property type="entry name" value="FAD/NAD(P)-binding domain"/>
    <property type="match status" value="1"/>
</dbReference>
<dbReference type="Pfam" id="PF13450">
    <property type="entry name" value="NAD_binding_8"/>
    <property type="match status" value="1"/>
</dbReference>
<keyword evidence="4" id="KW-0479">Metal-binding</keyword>
<keyword evidence="7" id="KW-0408">Iron</keyword>
<dbReference type="PROSITE" id="PS51379">
    <property type="entry name" value="4FE4S_FER_2"/>
    <property type="match status" value="4"/>
</dbReference>
<comment type="cofactor">
    <cofactor evidence="1">
        <name>FAD</name>
        <dbReference type="ChEBI" id="CHEBI:57692"/>
    </cofactor>
</comment>
<keyword evidence="8" id="KW-0411">Iron-sulfur</keyword>
<keyword evidence="5" id="KW-0274">FAD</keyword>
<dbReference type="InterPro" id="IPR039650">
    <property type="entry name" value="HdrA-like"/>
</dbReference>
<accession>A0A1H3J119</accession>
<evidence type="ECO:0000313" key="10">
    <source>
        <dbReference type="EMBL" id="SDY33670.1"/>
    </source>
</evidence>
<dbReference type="PANTHER" id="PTHR43498:SF1">
    <property type="entry name" value="COB--COM HETERODISULFIDE REDUCTASE IRON-SULFUR SUBUNIT A"/>
    <property type="match status" value="1"/>
</dbReference>
<proteinExistence type="inferred from homology"/>
<gene>
    <name evidence="10" type="ORF">SAMN05192546_101375</name>
</gene>
<evidence type="ECO:0000256" key="7">
    <source>
        <dbReference type="ARBA" id="ARBA00023004"/>
    </source>
</evidence>
<evidence type="ECO:0000256" key="4">
    <source>
        <dbReference type="ARBA" id="ARBA00022723"/>
    </source>
</evidence>
<dbReference type="PROSITE" id="PS00198">
    <property type="entry name" value="4FE4S_FER_1"/>
    <property type="match status" value="2"/>
</dbReference>
<dbReference type="InterPro" id="IPR017900">
    <property type="entry name" value="4Fe4S_Fe_S_CS"/>
</dbReference>
<evidence type="ECO:0000256" key="3">
    <source>
        <dbReference type="ARBA" id="ARBA00022485"/>
    </source>
</evidence>
<dbReference type="AlphaFoldDB" id="A0A1H3J119"/>
<evidence type="ECO:0000259" key="9">
    <source>
        <dbReference type="PROSITE" id="PS51379"/>
    </source>
</evidence>
<dbReference type="EMBL" id="FNPV01000001">
    <property type="protein sequence ID" value="SDY33670.1"/>
    <property type="molecule type" value="Genomic_DNA"/>
</dbReference>
<reference evidence="10 11" key="1">
    <citation type="submission" date="2016-10" db="EMBL/GenBank/DDBJ databases">
        <authorList>
            <person name="de Groot N.N."/>
        </authorList>
    </citation>
    <scope>NUCLEOTIDE SEQUENCE [LARGE SCALE GENOMIC DNA]</scope>
    <source>
        <strain evidence="10 11">APO</strain>
    </source>
</reference>
<evidence type="ECO:0000256" key="1">
    <source>
        <dbReference type="ARBA" id="ARBA00001974"/>
    </source>
</evidence>
<dbReference type="Pfam" id="PF00037">
    <property type="entry name" value="Fer4"/>
    <property type="match status" value="1"/>
</dbReference>
<keyword evidence="11" id="KW-1185">Reference proteome</keyword>
<evidence type="ECO:0000313" key="11">
    <source>
        <dbReference type="Proteomes" id="UP000199230"/>
    </source>
</evidence>
<evidence type="ECO:0000256" key="8">
    <source>
        <dbReference type="ARBA" id="ARBA00023014"/>
    </source>
</evidence>
<protein>
    <submittedName>
        <fullName evidence="10">Heterodisulfide reductase subunit A</fullName>
    </submittedName>
</protein>
<feature type="domain" description="4Fe-4S ferredoxin-type" evidence="9">
    <location>
        <begin position="280"/>
        <end position="314"/>
    </location>
</feature>
<comment type="similarity">
    <text evidence="2">Belongs to the HdrA family.</text>
</comment>
<evidence type="ECO:0000256" key="2">
    <source>
        <dbReference type="ARBA" id="ARBA00006561"/>
    </source>
</evidence>
<dbReference type="GO" id="GO:0016491">
    <property type="term" value="F:oxidoreductase activity"/>
    <property type="evidence" value="ECO:0007669"/>
    <property type="project" value="UniProtKB-KW"/>
</dbReference>
<dbReference type="PANTHER" id="PTHR43498">
    <property type="entry name" value="FERREDOXIN:COB-COM HETERODISULFIDE REDUCTASE SUBUNIT A"/>
    <property type="match status" value="1"/>
</dbReference>
<dbReference type="Proteomes" id="UP000199230">
    <property type="component" value="Unassembled WGS sequence"/>
</dbReference>
<dbReference type="STRING" id="159292.SAMN05192546_101375"/>
<dbReference type="GO" id="GO:0051539">
    <property type="term" value="F:4 iron, 4 sulfur cluster binding"/>
    <property type="evidence" value="ECO:0007669"/>
    <property type="project" value="UniProtKB-KW"/>
</dbReference>
<dbReference type="GO" id="GO:0046872">
    <property type="term" value="F:metal ion binding"/>
    <property type="evidence" value="ECO:0007669"/>
    <property type="project" value="UniProtKB-KW"/>
</dbReference>
<organism evidence="10 11">
    <name type="scientific">Tindallia californiensis</name>
    <dbReference type="NCBI Taxonomy" id="159292"/>
    <lineage>
        <taxon>Bacteria</taxon>
        <taxon>Bacillati</taxon>
        <taxon>Bacillota</taxon>
        <taxon>Clostridia</taxon>
        <taxon>Peptostreptococcales</taxon>
        <taxon>Tindalliaceae</taxon>
        <taxon>Tindallia</taxon>
    </lineage>
</organism>
<sequence>MRIGVFICWCGSNIKNMVDVEQVAKATEKMPHVVYTQDVQYLCSEVGQSDIGNAIDEHKLDRVVIGACSPRMHEATFQQLMSRKGLNPYYVEIANIREHCSWVHTDKAKATVKAIDLVKKAVAKSYYAVPLHAESLSVNKRALVIGGGIAGIQAALDIADAGYPVDLLEKESSIGGKMAQFDKTFPTLDCSACILTPKMVEAATHENITLHTYSELENVSGYVGNFHVTIRKRATSVDEERCTGCGECVTKCPAKVSNEFDQGHSKRKAIYTLFAQAVPNKPVLDRKSCIYFKTGKCGLCKKICPTDAINYEMEDQLIENDYGAIIVATGFELNEPTHLGEYHYGHHPDVITSLELERMLNASGPTQGKLYRPSNGKAPKRIVFIQCAGSRDRHDGNAYCSKVCCLYTAKHTILLNEKFPDTESYVFYIDVRTAGKNYEEFYERARQMGANYLRGHVSKVEPLGDSENRLLVRGYDGSLGEQTEIEADLVVLATSIEPQEGAKKLAGMLGISSDRNGFYSEAHAKLKPVETQTQGVYLAGVCQGPKDIPEAVSQASGTAAKAIVLFNKGQVKGVPTTAMVDENLCSGCMQCKPVCPYEAISQEMITERVHGNTRQRPVASINRALCQGCGACAGLCRSGAMDIGGFTGRQLLAEVDML</sequence>
<dbReference type="Pfam" id="PF12838">
    <property type="entry name" value="Fer4_7"/>
    <property type="match status" value="1"/>
</dbReference>
<feature type="domain" description="4Fe-4S ferredoxin-type" evidence="9">
    <location>
        <begin position="576"/>
        <end position="605"/>
    </location>
</feature>
<feature type="domain" description="4Fe-4S ferredoxin-type" evidence="9">
    <location>
        <begin position="233"/>
        <end position="263"/>
    </location>
</feature>
<keyword evidence="6" id="KW-0560">Oxidoreductase</keyword>
<dbReference type="InterPro" id="IPR036188">
    <property type="entry name" value="FAD/NAD-bd_sf"/>
</dbReference>